<dbReference type="GO" id="GO:0060219">
    <property type="term" value="P:camera-type eye photoreceptor cell differentiation"/>
    <property type="evidence" value="ECO:0007669"/>
    <property type="project" value="UniProtKB-ARBA"/>
</dbReference>
<dbReference type="FunFam" id="2.60.40.10:FF:000141">
    <property type="entry name" value="Down syndrome cell adhesion molecule a"/>
    <property type="match status" value="1"/>
</dbReference>
<feature type="non-terminal residue" evidence="21">
    <location>
        <position position="1706"/>
    </location>
</feature>
<feature type="domain" description="Ig-like" evidence="19">
    <location>
        <begin position="510"/>
        <end position="604"/>
    </location>
</feature>
<sequence>VSPENRFFITSYGGLYISDVQKEDALSTYRCITKHKYSGETRQSNGARLSVSDPAESIPTMLDSFQSREVRAGRPVELPCIASGYPNPAIRWIKDGRPLPTDSRWTKRITGLSISDLRVEDSGTYICEVTNTFGSAEVTGTLTVIDPLRVTLTPKKLKTGIGSTVILSCALSGSPEYIIRWYRNTDLVVVDDYISIRGISNETLLITAAQKSHSGAYQCFATRKSQTAQDFSIIMLEVVNPGEQFSLMCAAKGAPPPTVTWALDDEPIPRDSGHRTNQYTMSDGTTVSHMNVTSPQIKDGGVYRCTARNSVGSAEYQARINVRGPPSIRAMKNITAVAGRDTFINCRVIGYPYYSIKWYKDSLLLPDNHRQVVFENGTLKLMDVQKGMDEGEYLCSVLIQPQLSISQSVHVTVKVPPLIQPFEFPPASIGQLLYIPCVVSSGDMPIHITWRKDGHVILSGSGVTIESKEFMSSLQISSVSLKHNGNYTCIASNDAATVSRERQLIVRVPPRFVVQPNNQDGIYGKAGVLNCSVDGYPPPKVMWKHAKGSGNPQQYHPIPLTGRIQILPNSSLLIRHVLEEDIGYYLCQASNGVGTDISKSMFLTVKIPAMITSHPNTTIAIKGQTKELNCTARGERPIIIRWEKGDTVIDPDRNMRYAITTKDNGDEVISTLKVRAWVLHPPGLPSALHGSEPGDRSTSLWRLEMKVRVAWGLHLPEHGPLGAADPRAGFGCSSSHLALPDSWDFKQSTRNISPTINQANIVDLHPASVYSIRMYSFNKIGRSEPSKELTISTEEAAPDGPPMDVTLQPMTSQSIQVTWKAPKKELQNGVIRGYQIGYRENSPGSNGQYSIVEMKATGDSEVYTLDNLKKFAQYGVVVQAFNRAGTGPSSSEINATTLEDVPSQPPENVRAISITSDVAVISWSEPPRSTLNGVLKGYRVIFWSLYLDGEWGEMQNITTTRERVELRGMEKFTNYSVQVLAYTQAGDGVRSSVLYIQTKEDIPGPPAGIKAVPSSASSVVVSWLPPAKPNGIIRKYTIFCSSPGSGQPAPSEYETSPDQLFYRIAHLNRGQQYMLWVAAVTSAGRGNISEKVTIEPAGKAPAKIISFGGTVTTPWMKDVRLPCNSVGEPVPAIKWTKDSEDSAIPVTVDGHRLIQANGTLVLRSVKAEDSGYYTCTATNTWGFDTIIINLLVQVPPDQPRLTVSKTSASSITLAWIPGDNGGSSIRGFVLQYSVDNSEEWKDVFISSSERSFKLESLKCGTWYKVKLAAKNSVGAGRISEIIEAKTHGREPSFSKDQHLFTHINSTHARLNLQGWSSGGCPITTIVLEYRPKGNWVWQSLRTNSSSEVFLTELREATWYELRMKACNSAGCGNESAQFATLDYDGSTIPPIKSAQGEGDDVKKLFTIACPVILATLGVALLFIIRKKRKEKRLKRLRDAKSLAEMLISKNNRSFDTPVKGPPQGPRLHIDIPRVQLLIEDKEGIKQLGDDKATIPVTDTEFSQAVNPQSFCTGVSLHHPALIQNTGPLIDMSDIRPGTNPVSRKSVKSAHSTRNRYSSQWTLTKCQASTPARTLTSDWRTVGSQHGITVTESDSYSASLSQDKGRNSMVSTESASSTYEELARAYEHAKLEEQLQHAKFEITECFISDSSSDQMTTGTTDNADSMTSMSTPSEPGICRFTASPPKPQDSERGKSVAVPIPHRASKS</sequence>
<feature type="domain" description="Ig-like" evidence="19">
    <location>
        <begin position="326"/>
        <end position="406"/>
    </location>
</feature>
<dbReference type="Pfam" id="PF13927">
    <property type="entry name" value="Ig_3"/>
    <property type="match status" value="4"/>
</dbReference>
<evidence type="ECO:0000259" key="19">
    <source>
        <dbReference type="PROSITE" id="PS50835"/>
    </source>
</evidence>
<dbReference type="SUPFAM" id="SSF48726">
    <property type="entry name" value="Immunoglobulin"/>
    <property type="match status" value="8"/>
</dbReference>
<reference evidence="21 22" key="1">
    <citation type="submission" date="2014-04" db="EMBL/GenBank/DDBJ databases">
        <title>Genome evolution of avian class.</title>
        <authorList>
            <person name="Zhang G."/>
            <person name="Li C."/>
        </authorList>
    </citation>
    <scope>NUCLEOTIDE SEQUENCE [LARGE SCALE GENOMIC DNA]</scope>
    <source>
        <strain evidence="21">BGI_N333</strain>
    </source>
</reference>
<dbReference type="InterPro" id="IPR007110">
    <property type="entry name" value="Ig-like_dom"/>
</dbReference>
<dbReference type="InterPro" id="IPR013106">
    <property type="entry name" value="Ig_V-set"/>
</dbReference>
<evidence type="ECO:0000256" key="6">
    <source>
        <dbReference type="ARBA" id="ARBA00022889"/>
    </source>
</evidence>
<evidence type="ECO:0000313" key="21">
    <source>
        <dbReference type="EMBL" id="KFQ56794.1"/>
    </source>
</evidence>
<dbReference type="FunFam" id="2.60.40.10:FF:000333">
    <property type="entry name" value="Down syndrome cell adhesion molecule"/>
    <property type="match status" value="1"/>
</dbReference>
<dbReference type="CDD" id="cd05734">
    <property type="entry name" value="Ig_DSCAM"/>
    <property type="match status" value="1"/>
</dbReference>
<dbReference type="Pfam" id="PF25059">
    <property type="entry name" value="FN3_DSCAM-DSCAML_C"/>
    <property type="match status" value="1"/>
</dbReference>
<feature type="domain" description="Fibronectin type-III" evidence="20">
    <location>
        <begin position="692"/>
        <end position="796"/>
    </location>
</feature>
<dbReference type="InterPro" id="IPR003599">
    <property type="entry name" value="Ig_sub"/>
</dbReference>
<dbReference type="CDD" id="cd00063">
    <property type="entry name" value="FN3"/>
    <property type="match status" value="6"/>
</dbReference>
<dbReference type="FunFam" id="2.60.40.10:FF:000477">
    <property type="entry name" value="DS cell adhesion molecule like 1"/>
    <property type="match status" value="1"/>
</dbReference>
<dbReference type="FunFam" id="2.60.40.10:FF:000482">
    <property type="entry name" value="Down syndrome cell adhesion molecule like 1"/>
    <property type="match status" value="1"/>
</dbReference>
<keyword evidence="13" id="KW-0393">Immunoglobulin domain</keyword>
<dbReference type="SMART" id="SM00409">
    <property type="entry name" value="IG"/>
    <property type="match status" value="7"/>
</dbReference>
<evidence type="ECO:0000256" key="2">
    <source>
        <dbReference type="ARBA" id="ARBA00022475"/>
    </source>
</evidence>
<dbReference type="PANTHER" id="PTHR10075">
    <property type="entry name" value="BASIGIN RELATED"/>
    <property type="match status" value="1"/>
</dbReference>
<dbReference type="GO" id="GO:0070593">
    <property type="term" value="P:dendrite self-avoidance"/>
    <property type="evidence" value="ECO:0007669"/>
    <property type="project" value="TreeGrafter"/>
</dbReference>
<dbReference type="Pfam" id="PF07679">
    <property type="entry name" value="I-set"/>
    <property type="match status" value="3"/>
</dbReference>
<feature type="compositionally biased region" description="Polar residues" evidence="17">
    <location>
        <begin position="1649"/>
        <end position="1672"/>
    </location>
</feature>
<dbReference type="InterPro" id="IPR003961">
    <property type="entry name" value="FN3_dom"/>
</dbReference>
<dbReference type="PROSITE" id="PS50835">
    <property type="entry name" value="IG_LIKE"/>
    <property type="match status" value="8"/>
</dbReference>
<feature type="transmembrane region" description="Helical" evidence="18">
    <location>
        <begin position="1404"/>
        <end position="1424"/>
    </location>
</feature>
<dbReference type="InterPro" id="IPR013783">
    <property type="entry name" value="Ig-like_fold"/>
</dbReference>
<keyword evidence="8 18" id="KW-1133">Transmembrane helix</keyword>
<evidence type="ECO:0000256" key="15">
    <source>
        <dbReference type="ARBA" id="ARBA00065695"/>
    </source>
</evidence>
<dbReference type="FunFam" id="2.60.40.10:FF:001868">
    <property type="entry name" value="Down syndrome cell adhesion molecule"/>
    <property type="match status" value="1"/>
</dbReference>
<dbReference type="GO" id="GO:0007416">
    <property type="term" value="P:synapse assembly"/>
    <property type="evidence" value="ECO:0007669"/>
    <property type="project" value="UniProtKB-ARBA"/>
</dbReference>
<feature type="domain" description="Fibronectin type-III" evidence="20">
    <location>
        <begin position="1005"/>
        <end position="1100"/>
    </location>
</feature>
<dbReference type="FunFam" id="2.60.40.10:FF:000167">
    <property type="entry name" value="Down syndrome cell adhesion molecule b"/>
    <property type="match status" value="1"/>
</dbReference>
<dbReference type="Gene3D" id="2.60.40.10">
    <property type="entry name" value="Immunoglobulins"/>
    <property type="match status" value="15"/>
</dbReference>
<evidence type="ECO:0000256" key="5">
    <source>
        <dbReference type="ARBA" id="ARBA00022737"/>
    </source>
</evidence>
<evidence type="ECO:0000256" key="16">
    <source>
        <dbReference type="ARBA" id="ARBA00072807"/>
    </source>
</evidence>
<feature type="domain" description="Ig-like" evidence="19">
    <location>
        <begin position="608"/>
        <end position="644"/>
    </location>
</feature>
<dbReference type="InterPro" id="IPR056754">
    <property type="entry name" value="DSCAM/DSCAML_C"/>
</dbReference>
<name>A0A091SDY3_NESNO</name>
<feature type="domain" description="Ig-like" evidence="19">
    <location>
        <begin position="1090"/>
        <end position="1179"/>
    </location>
</feature>
<dbReference type="Pfam" id="PF00041">
    <property type="entry name" value="fn3"/>
    <property type="match status" value="4"/>
</dbReference>
<dbReference type="SMART" id="SM00406">
    <property type="entry name" value="IGv"/>
    <property type="match status" value="2"/>
</dbReference>
<dbReference type="InterPro" id="IPR036179">
    <property type="entry name" value="Ig-like_dom_sf"/>
</dbReference>
<dbReference type="Proteomes" id="UP000053840">
    <property type="component" value="Unassembled WGS sequence"/>
</dbReference>
<evidence type="ECO:0000256" key="13">
    <source>
        <dbReference type="ARBA" id="ARBA00023319"/>
    </source>
</evidence>
<evidence type="ECO:0000256" key="8">
    <source>
        <dbReference type="ARBA" id="ARBA00022989"/>
    </source>
</evidence>
<accession>A0A091SDY3</accession>
<dbReference type="SUPFAM" id="SSF49265">
    <property type="entry name" value="Fibronectin type III"/>
    <property type="match status" value="3"/>
</dbReference>
<keyword evidence="5" id="KW-0677">Repeat</keyword>
<evidence type="ECO:0000256" key="4">
    <source>
        <dbReference type="ARBA" id="ARBA00022729"/>
    </source>
</evidence>
<dbReference type="GO" id="GO:0007411">
    <property type="term" value="P:axon guidance"/>
    <property type="evidence" value="ECO:0007669"/>
    <property type="project" value="TreeGrafter"/>
</dbReference>
<feature type="domain" description="Fibronectin type-III" evidence="20">
    <location>
        <begin position="801"/>
        <end position="900"/>
    </location>
</feature>
<keyword evidence="9" id="KW-0770">Synapse</keyword>
<feature type="domain" description="Ig-like" evidence="19">
    <location>
        <begin position="59"/>
        <end position="143"/>
    </location>
</feature>
<comment type="subunit">
    <text evidence="15">Homodimer; mediates homophilic interactions to promote cell adhesion.</text>
</comment>
<proteinExistence type="predicted"/>
<keyword evidence="6" id="KW-0130">Cell adhesion</keyword>
<evidence type="ECO:0000256" key="10">
    <source>
        <dbReference type="ARBA" id="ARBA00023136"/>
    </source>
</evidence>
<organism evidence="21 22">
    <name type="scientific">Nestor notabilis</name>
    <name type="common">Kea</name>
    <dbReference type="NCBI Taxonomy" id="176057"/>
    <lineage>
        <taxon>Eukaryota</taxon>
        <taxon>Metazoa</taxon>
        <taxon>Chordata</taxon>
        <taxon>Craniata</taxon>
        <taxon>Vertebrata</taxon>
        <taxon>Euteleostomi</taxon>
        <taxon>Archelosauria</taxon>
        <taxon>Archosauria</taxon>
        <taxon>Dinosauria</taxon>
        <taxon>Saurischia</taxon>
        <taxon>Theropoda</taxon>
        <taxon>Coelurosauria</taxon>
        <taxon>Aves</taxon>
        <taxon>Neognathae</taxon>
        <taxon>Neoaves</taxon>
        <taxon>Telluraves</taxon>
        <taxon>Australaves</taxon>
        <taxon>Psittaciformes</taxon>
        <taxon>Psittacidae</taxon>
        <taxon>Nestor</taxon>
    </lineage>
</organism>
<feature type="domain" description="Ig-like" evidence="19">
    <location>
        <begin position="147"/>
        <end position="232"/>
    </location>
</feature>
<dbReference type="FunFam" id="2.60.40.10:FF:000104">
    <property type="entry name" value="Down syndrome cell adhesion molecule b"/>
    <property type="match status" value="1"/>
</dbReference>
<feature type="domain" description="Ig-like" evidence="19">
    <location>
        <begin position="239"/>
        <end position="321"/>
    </location>
</feature>
<dbReference type="GO" id="GO:0010842">
    <property type="term" value="P:retina layer formation"/>
    <property type="evidence" value="ECO:0007669"/>
    <property type="project" value="UniProtKB-ARBA"/>
</dbReference>
<keyword evidence="4" id="KW-0732">Signal</keyword>
<gene>
    <name evidence="21" type="ORF">N333_03530</name>
</gene>
<keyword evidence="2" id="KW-1003">Cell membrane</keyword>
<dbReference type="PROSITE" id="PS50853">
    <property type="entry name" value="FN3"/>
    <property type="match status" value="6"/>
</dbReference>
<keyword evidence="3 18" id="KW-0812">Transmembrane</keyword>
<keyword evidence="22" id="KW-1185">Reference proteome</keyword>
<feature type="region of interest" description="Disordered" evidence="17">
    <location>
        <begin position="1649"/>
        <end position="1706"/>
    </location>
</feature>
<dbReference type="SMART" id="SM00408">
    <property type="entry name" value="IGc2"/>
    <property type="match status" value="7"/>
</dbReference>
<evidence type="ECO:0000256" key="3">
    <source>
        <dbReference type="ARBA" id="ARBA00022692"/>
    </source>
</evidence>
<feature type="non-terminal residue" evidence="21">
    <location>
        <position position="1"/>
    </location>
</feature>
<dbReference type="CDD" id="cd20958">
    <property type="entry name" value="IgI_5_Dscam"/>
    <property type="match status" value="1"/>
</dbReference>
<dbReference type="GO" id="GO:0098632">
    <property type="term" value="F:cell-cell adhesion mediator activity"/>
    <property type="evidence" value="ECO:0007669"/>
    <property type="project" value="TreeGrafter"/>
</dbReference>
<dbReference type="InterPro" id="IPR036116">
    <property type="entry name" value="FN3_sf"/>
</dbReference>
<dbReference type="FunFam" id="2.60.40.10:FF:000219">
    <property type="entry name" value="Down syndrome cell adhesion molecule homolog"/>
    <property type="match status" value="1"/>
</dbReference>
<feature type="region of interest" description="Disordered" evidence="17">
    <location>
        <begin position="1592"/>
        <end position="1611"/>
    </location>
</feature>
<dbReference type="InterPro" id="IPR003598">
    <property type="entry name" value="Ig_sub2"/>
</dbReference>
<feature type="domain" description="Fibronectin type-III" evidence="20">
    <location>
        <begin position="1195"/>
        <end position="1289"/>
    </location>
</feature>
<dbReference type="GO" id="GO:0030424">
    <property type="term" value="C:axon"/>
    <property type="evidence" value="ECO:0007669"/>
    <property type="project" value="TreeGrafter"/>
</dbReference>
<feature type="domain" description="Fibronectin type-III" evidence="20">
    <location>
        <begin position="905"/>
        <end position="1001"/>
    </location>
</feature>
<dbReference type="GO" id="GO:0045202">
    <property type="term" value="C:synapse"/>
    <property type="evidence" value="ECO:0007669"/>
    <property type="project" value="UniProtKB-SubCell"/>
</dbReference>
<dbReference type="GO" id="GO:0005886">
    <property type="term" value="C:plasma membrane"/>
    <property type="evidence" value="ECO:0007669"/>
    <property type="project" value="UniProtKB-SubCell"/>
</dbReference>
<dbReference type="InterPro" id="IPR013098">
    <property type="entry name" value="Ig_I-set"/>
</dbReference>
<evidence type="ECO:0000256" key="11">
    <source>
        <dbReference type="ARBA" id="ARBA00023157"/>
    </source>
</evidence>
<feature type="region of interest" description="Disordered" evidence="17">
    <location>
        <begin position="1527"/>
        <end position="1553"/>
    </location>
</feature>
<evidence type="ECO:0000256" key="9">
    <source>
        <dbReference type="ARBA" id="ARBA00023018"/>
    </source>
</evidence>
<dbReference type="PANTHER" id="PTHR10075:SF72">
    <property type="entry name" value="CELL ADHESION MOLECULE DSCAML1"/>
    <property type="match status" value="1"/>
</dbReference>
<keyword evidence="12" id="KW-0325">Glycoprotein</keyword>
<evidence type="ECO:0000256" key="12">
    <source>
        <dbReference type="ARBA" id="ARBA00023180"/>
    </source>
</evidence>
<comment type="subcellular location">
    <subcellularLocation>
        <location evidence="1">Cell membrane</location>
        <topology evidence="1">Single-pass type I membrane protein</topology>
    </subcellularLocation>
    <subcellularLocation>
        <location evidence="14">Synapse</location>
    </subcellularLocation>
</comment>
<dbReference type="FunFam" id="2.60.40.10:FF:000120">
    <property type="entry name" value="Down syndrome cell adhesion molecule like 1"/>
    <property type="match status" value="1"/>
</dbReference>
<dbReference type="EMBL" id="KK948992">
    <property type="protein sequence ID" value="KFQ56794.1"/>
    <property type="molecule type" value="Genomic_DNA"/>
</dbReference>
<evidence type="ECO:0000256" key="18">
    <source>
        <dbReference type="SAM" id="Phobius"/>
    </source>
</evidence>
<evidence type="ECO:0000256" key="17">
    <source>
        <dbReference type="SAM" id="MobiDB-lite"/>
    </source>
</evidence>
<feature type="compositionally biased region" description="Basic residues" evidence="17">
    <location>
        <begin position="1544"/>
        <end position="1553"/>
    </location>
</feature>
<keyword evidence="7" id="KW-0524">Neurogenesis</keyword>
<dbReference type="CDD" id="cd00096">
    <property type="entry name" value="Ig"/>
    <property type="match status" value="1"/>
</dbReference>
<dbReference type="SMART" id="SM00060">
    <property type="entry name" value="FN3"/>
    <property type="match status" value="6"/>
</dbReference>
<dbReference type="FunFam" id="2.60.40.10:FF:000172">
    <property type="entry name" value="Down syndrome cell adhesion molecule b"/>
    <property type="match status" value="1"/>
</dbReference>
<keyword evidence="11" id="KW-1015">Disulfide bond</keyword>
<evidence type="ECO:0000313" key="22">
    <source>
        <dbReference type="Proteomes" id="UP000053840"/>
    </source>
</evidence>
<keyword evidence="10 18" id="KW-0472">Membrane</keyword>
<feature type="domain" description="Ig-like" evidence="19">
    <location>
        <begin position="416"/>
        <end position="505"/>
    </location>
</feature>
<feature type="domain" description="Fibronectin type-III" evidence="20">
    <location>
        <begin position="1290"/>
        <end position="1390"/>
    </location>
</feature>
<dbReference type="FunFam" id="2.60.40.10:FF:000215">
    <property type="entry name" value="Down syndrome cell adhesion molecule a"/>
    <property type="match status" value="1"/>
</dbReference>
<evidence type="ECO:0000256" key="7">
    <source>
        <dbReference type="ARBA" id="ARBA00022902"/>
    </source>
</evidence>
<protein>
    <recommendedName>
        <fullName evidence="16">Cell adhesion molecule DSCAML1</fullName>
    </recommendedName>
</protein>
<evidence type="ECO:0000259" key="20">
    <source>
        <dbReference type="PROSITE" id="PS50853"/>
    </source>
</evidence>
<dbReference type="FunFam" id="2.60.40.10:FF:000017">
    <property type="entry name" value="Down syndrome cell adhesion molecule b"/>
    <property type="match status" value="2"/>
</dbReference>
<dbReference type="GO" id="GO:0007156">
    <property type="term" value="P:homophilic cell adhesion via plasma membrane adhesion molecules"/>
    <property type="evidence" value="ECO:0007669"/>
    <property type="project" value="TreeGrafter"/>
</dbReference>
<evidence type="ECO:0000256" key="1">
    <source>
        <dbReference type="ARBA" id="ARBA00004251"/>
    </source>
</evidence>
<evidence type="ECO:0000256" key="14">
    <source>
        <dbReference type="ARBA" id="ARBA00034103"/>
    </source>
</evidence>